<dbReference type="Gene3D" id="3.90.79.10">
    <property type="entry name" value="Nucleoside Triphosphate Pyrophosphohydrolase"/>
    <property type="match status" value="1"/>
</dbReference>
<comment type="cofactor">
    <cofactor evidence="1">
        <name>Mg(2+)</name>
        <dbReference type="ChEBI" id="CHEBI:18420"/>
    </cofactor>
</comment>
<dbReference type="SUPFAM" id="SSF55811">
    <property type="entry name" value="Nudix"/>
    <property type="match status" value="1"/>
</dbReference>
<evidence type="ECO:0000256" key="2">
    <source>
        <dbReference type="ARBA" id="ARBA00022801"/>
    </source>
</evidence>
<dbReference type="PROSITE" id="PS51462">
    <property type="entry name" value="NUDIX"/>
    <property type="match status" value="1"/>
</dbReference>
<dbReference type="Proteomes" id="UP000249185">
    <property type="component" value="Unassembled WGS sequence"/>
</dbReference>
<accession>A0A2W5Q8R0</accession>
<protein>
    <submittedName>
        <fullName evidence="5">ADP-ribose pyrophosphatase</fullName>
    </submittedName>
</protein>
<dbReference type="AlphaFoldDB" id="A0A2W5Q8R0"/>
<sequence>MPGAGRAVPAVIAVVPRGDEVLLVRRGHPPNAGAWGFPGGKIEFGETLRAAAERETFEETGVRVAAGRVLDCLDAFAETGDGLRWHYVLVAVLCAWREGEPVAADDAAEAVWAPVGALDAWPGLIEDVARIARLARP</sequence>
<evidence type="ECO:0000256" key="1">
    <source>
        <dbReference type="ARBA" id="ARBA00001946"/>
    </source>
</evidence>
<dbReference type="GO" id="GO:0016787">
    <property type="term" value="F:hydrolase activity"/>
    <property type="evidence" value="ECO:0007669"/>
    <property type="project" value="UniProtKB-KW"/>
</dbReference>
<comment type="similarity">
    <text evidence="3">Belongs to the Nudix hydrolase family.</text>
</comment>
<dbReference type="PANTHER" id="PTHR43736:SF1">
    <property type="entry name" value="DIHYDRONEOPTERIN TRIPHOSPHATE DIPHOSPHATASE"/>
    <property type="match status" value="1"/>
</dbReference>
<dbReference type="InterPro" id="IPR020084">
    <property type="entry name" value="NUDIX_hydrolase_CS"/>
</dbReference>
<dbReference type="EMBL" id="QFPW01000015">
    <property type="protein sequence ID" value="PZQ47780.1"/>
    <property type="molecule type" value="Genomic_DNA"/>
</dbReference>
<dbReference type="InterPro" id="IPR000086">
    <property type="entry name" value="NUDIX_hydrolase_dom"/>
</dbReference>
<dbReference type="PANTHER" id="PTHR43736">
    <property type="entry name" value="ADP-RIBOSE PYROPHOSPHATASE"/>
    <property type="match status" value="1"/>
</dbReference>
<dbReference type="CDD" id="cd04673">
    <property type="entry name" value="NUDIX_ADPRase"/>
    <property type="match status" value="1"/>
</dbReference>
<gene>
    <name evidence="5" type="ORF">DI556_16335</name>
</gene>
<organism evidence="5 6">
    <name type="scientific">Rhodovulum sulfidophilum</name>
    <name type="common">Rhodobacter sulfidophilus</name>
    <dbReference type="NCBI Taxonomy" id="35806"/>
    <lineage>
        <taxon>Bacteria</taxon>
        <taxon>Pseudomonadati</taxon>
        <taxon>Pseudomonadota</taxon>
        <taxon>Alphaproteobacteria</taxon>
        <taxon>Rhodobacterales</taxon>
        <taxon>Paracoccaceae</taxon>
        <taxon>Rhodovulum</taxon>
    </lineage>
</organism>
<name>A0A2W5Q8R0_RHOSU</name>
<dbReference type="PROSITE" id="PS00893">
    <property type="entry name" value="NUDIX_BOX"/>
    <property type="match status" value="1"/>
</dbReference>
<dbReference type="InterPro" id="IPR020476">
    <property type="entry name" value="Nudix_hydrolase"/>
</dbReference>
<keyword evidence="2 3" id="KW-0378">Hydrolase</keyword>
<feature type="domain" description="Nudix hydrolase" evidence="4">
    <location>
        <begin position="3"/>
        <end position="137"/>
    </location>
</feature>
<dbReference type="InterPro" id="IPR015797">
    <property type="entry name" value="NUDIX_hydrolase-like_dom_sf"/>
</dbReference>
<comment type="caution">
    <text evidence="5">The sequence shown here is derived from an EMBL/GenBank/DDBJ whole genome shotgun (WGS) entry which is preliminary data.</text>
</comment>
<proteinExistence type="inferred from homology"/>
<evidence type="ECO:0000259" key="4">
    <source>
        <dbReference type="PROSITE" id="PS51462"/>
    </source>
</evidence>
<reference evidence="5 6" key="1">
    <citation type="submission" date="2017-08" db="EMBL/GenBank/DDBJ databases">
        <title>Infants hospitalized years apart are colonized by the same room-sourced microbial strains.</title>
        <authorList>
            <person name="Brooks B."/>
            <person name="Olm M.R."/>
            <person name="Firek B.A."/>
            <person name="Baker R."/>
            <person name="Thomas B.C."/>
            <person name="Morowitz M.J."/>
            <person name="Banfield J.F."/>
        </authorList>
    </citation>
    <scope>NUCLEOTIDE SEQUENCE [LARGE SCALE GENOMIC DNA]</scope>
    <source>
        <strain evidence="5">S2_005_002_R2_34</strain>
    </source>
</reference>
<evidence type="ECO:0000256" key="3">
    <source>
        <dbReference type="RuleBase" id="RU003476"/>
    </source>
</evidence>
<dbReference type="Pfam" id="PF00293">
    <property type="entry name" value="NUDIX"/>
    <property type="match status" value="1"/>
</dbReference>
<dbReference type="PRINTS" id="PR00502">
    <property type="entry name" value="NUDIXFAMILY"/>
</dbReference>
<evidence type="ECO:0000313" key="5">
    <source>
        <dbReference type="EMBL" id="PZQ47780.1"/>
    </source>
</evidence>
<evidence type="ECO:0000313" key="6">
    <source>
        <dbReference type="Proteomes" id="UP000249185"/>
    </source>
</evidence>